<name>A0AAW0EMQ9_9TRYP</name>
<evidence type="ECO:0000259" key="4">
    <source>
        <dbReference type="Pfam" id="PF08585"/>
    </source>
</evidence>
<dbReference type="GO" id="GO:0000712">
    <property type="term" value="P:resolution of meiotic recombination intermediates"/>
    <property type="evidence" value="ECO:0007669"/>
    <property type="project" value="TreeGrafter"/>
</dbReference>
<comment type="caution">
    <text evidence="5">The sequence shown here is derived from an EMBL/GenBank/DDBJ whole genome shotgun (WGS) entry which is preliminary data.</text>
</comment>
<dbReference type="InterPro" id="IPR013894">
    <property type="entry name" value="RMI1_OB"/>
</dbReference>
<dbReference type="GO" id="GO:0000724">
    <property type="term" value="P:double-strand break repair via homologous recombination"/>
    <property type="evidence" value="ECO:0007669"/>
    <property type="project" value="TreeGrafter"/>
</dbReference>
<feature type="compositionally biased region" description="Low complexity" evidence="3">
    <location>
        <begin position="243"/>
        <end position="254"/>
    </location>
</feature>
<dbReference type="Gene3D" id="2.40.50.770">
    <property type="entry name" value="RecQ-mediated genome instability protein Rmi1, C-terminal domain"/>
    <property type="match status" value="1"/>
</dbReference>
<evidence type="ECO:0000256" key="3">
    <source>
        <dbReference type="SAM" id="MobiDB-lite"/>
    </source>
</evidence>
<comment type="similarity">
    <text evidence="1">Belongs to the RMI1 family.</text>
</comment>
<evidence type="ECO:0000256" key="1">
    <source>
        <dbReference type="ARBA" id="ARBA00006395"/>
    </source>
</evidence>
<dbReference type="PANTHER" id="PTHR14790:SF15">
    <property type="entry name" value="RECQ-MEDIATED GENOME INSTABILITY PROTEIN 1"/>
    <property type="match status" value="1"/>
</dbReference>
<dbReference type="EMBL" id="JAECZO010000038">
    <property type="protein sequence ID" value="KAK7194547.1"/>
    <property type="molecule type" value="Genomic_DNA"/>
</dbReference>
<sequence>MAAGGTDTATAEYIRRHLDEDLEEVARRPGAPAAIRSSLAPYVTSTGMLSLAGGGSPAPVPTQLIFLLQVMSIKDVSLTREQRSRALAHALSTSATDGVVDSAGDDVDGHTGASLVDATLQAMEEQQEELALQHTPLRPSGGQWRCLRVELSDGFQRVLAVEDASARTRQRCGGGVLAAEGLSLGAKLEVCLPTDPATVAASVQHGILRLHTGNTTVVGGRVRALEVYWAAQARQQLAASTGQPSKQAPPLQAAQPPPTSSPSSSPAAPPTQPLRCWPAHATNHPPQTPFITVAFITAVVSDMVLHEQPTAIHGAPTTDTSGEEAHGTYSLLVQLSSPNAVERETQLSHNSSAAAEDVWQVCDADHLTVDLGHAWLRRLVAMPADTFRALSLSTAPADVVRLTRTVEAVGLALEQCGRLRLTLVRRASDDVVEVLSAVPDL</sequence>
<dbReference type="GO" id="GO:0031422">
    <property type="term" value="C:RecQ family helicase-topoisomerase III complex"/>
    <property type="evidence" value="ECO:0007669"/>
    <property type="project" value="TreeGrafter"/>
</dbReference>
<dbReference type="Proteomes" id="UP001430356">
    <property type="component" value="Unassembled WGS sequence"/>
</dbReference>
<keyword evidence="6" id="KW-1185">Reference proteome</keyword>
<dbReference type="AlphaFoldDB" id="A0AAW0EMQ9"/>
<dbReference type="GO" id="GO:0016604">
    <property type="term" value="C:nuclear body"/>
    <property type="evidence" value="ECO:0007669"/>
    <property type="project" value="TreeGrafter"/>
</dbReference>
<accession>A0AAW0EMQ9</accession>
<evidence type="ECO:0000313" key="6">
    <source>
        <dbReference type="Proteomes" id="UP001430356"/>
    </source>
</evidence>
<evidence type="ECO:0000313" key="5">
    <source>
        <dbReference type="EMBL" id="KAK7194547.1"/>
    </source>
</evidence>
<dbReference type="PANTHER" id="PTHR14790">
    <property type="entry name" value="RECQ-MEDIATED GENOME INSTABILITY PROTEIN 1 RMI1"/>
    <property type="match status" value="1"/>
</dbReference>
<feature type="region of interest" description="Disordered" evidence="3">
    <location>
        <begin position="238"/>
        <end position="281"/>
    </location>
</feature>
<dbReference type="InterPro" id="IPR042470">
    <property type="entry name" value="RMI1_N_C_sf"/>
</dbReference>
<dbReference type="Pfam" id="PF08585">
    <property type="entry name" value="RMI1_N_C"/>
    <property type="match status" value="1"/>
</dbReference>
<feature type="domain" description="RecQ mediated genome instability protein 1 OB-fold" evidence="4">
    <location>
        <begin position="66"/>
        <end position="231"/>
    </location>
</feature>
<proteinExistence type="inferred from homology"/>
<gene>
    <name evidence="5" type="ORF">NESM_000372000</name>
</gene>
<reference evidence="5 6" key="1">
    <citation type="journal article" date="2021" name="MBio">
        <title>A New Model Trypanosomatid, Novymonas esmeraldas: Genomic Perception of Its 'Candidatus Pandoraea novymonadis' Endosymbiont.</title>
        <authorList>
            <person name="Zakharova A."/>
            <person name="Saura A."/>
            <person name="Butenko A."/>
            <person name="Podesvova L."/>
            <person name="Warmusova S."/>
            <person name="Kostygov A.Y."/>
            <person name="Nenarokova A."/>
            <person name="Lukes J."/>
            <person name="Opperdoes F.R."/>
            <person name="Yurchenko V."/>
        </authorList>
    </citation>
    <scope>NUCLEOTIDE SEQUENCE [LARGE SCALE GENOMIC DNA]</scope>
    <source>
        <strain evidence="5 6">E262AT.01</strain>
    </source>
</reference>
<protein>
    <recommendedName>
        <fullName evidence="2">RecQ-mediated genome instability protein 1</fullName>
    </recommendedName>
</protein>
<evidence type="ECO:0000256" key="2">
    <source>
        <dbReference type="ARBA" id="ARBA00018987"/>
    </source>
</evidence>
<organism evidence="5 6">
    <name type="scientific">Novymonas esmeraldas</name>
    <dbReference type="NCBI Taxonomy" id="1808958"/>
    <lineage>
        <taxon>Eukaryota</taxon>
        <taxon>Discoba</taxon>
        <taxon>Euglenozoa</taxon>
        <taxon>Kinetoplastea</taxon>
        <taxon>Metakinetoplastina</taxon>
        <taxon>Trypanosomatida</taxon>
        <taxon>Trypanosomatidae</taxon>
        <taxon>Novymonas</taxon>
    </lineage>
</organism>